<feature type="coiled-coil region" evidence="3">
    <location>
        <begin position="217"/>
        <end position="248"/>
    </location>
</feature>
<proteinExistence type="predicted"/>
<evidence type="ECO:0000256" key="1">
    <source>
        <dbReference type="ARBA" id="ARBA00022741"/>
    </source>
</evidence>
<evidence type="ECO:0000259" key="5">
    <source>
        <dbReference type="PROSITE" id="PS50162"/>
    </source>
</evidence>
<evidence type="ECO:0000256" key="3">
    <source>
        <dbReference type="SAM" id="Coils"/>
    </source>
</evidence>
<keyword evidence="1" id="KW-0547">Nucleotide-binding</keyword>
<name>H8X3N0_CANO9</name>
<organism evidence="6 7">
    <name type="scientific">Candida orthopsilosis (strain 90-125)</name>
    <name type="common">Yeast</name>
    <dbReference type="NCBI Taxonomy" id="1136231"/>
    <lineage>
        <taxon>Eukaryota</taxon>
        <taxon>Fungi</taxon>
        <taxon>Dikarya</taxon>
        <taxon>Ascomycota</taxon>
        <taxon>Saccharomycotina</taxon>
        <taxon>Pichiomycetes</taxon>
        <taxon>Debaryomycetaceae</taxon>
        <taxon>Candida/Lodderomyces clade</taxon>
        <taxon>Candida</taxon>
    </lineage>
</organism>
<dbReference type="GO" id="GO:0042148">
    <property type="term" value="P:DNA strand invasion"/>
    <property type="evidence" value="ECO:0007669"/>
    <property type="project" value="TreeGrafter"/>
</dbReference>
<dbReference type="PANTHER" id="PTHR22942:SF66">
    <property type="entry name" value="RE19845P"/>
    <property type="match status" value="1"/>
</dbReference>
<reference evidence="6 7" key="1">
    <citation type="journal article" date="2012" name="PLoS ONE">
        <title>Sequence and analysis of the genome of the pathogenic yeast Candida orthopsilosis.</title>
        <authorList>
            <person name="Riccombeni A."/>
            <person name="Vidanes G."/>
            <person name="Proux-Wera E."/>
            <person name="Wolfe K.H."/>
            <person name="Butler G."/>
        </authorList>
    </citation>
    <scope>NUCLEOTIDE SEQUENCE [LARGE SCALE GENOMIC DNA]</scope>
    <source>
        <strain evidence="6 7">Co 90-125</strain>
    </source>
</reference>
<dbReference type="Proteomes" id="UP000005018">
    <property type="component" value="Chromosome 3"/>
</dbReference>
<dbReference type="GO" id="GO:0061982">
    <property type="term" value="P:meiosis I cell cycle process"/>
    <property type="evidence" value="ECO:0007669"/>
    <property type="project" value="UniProtKB-ARBA"/>
</dbReference>
<gene>
    <name evidence="6" type="ORF">CORT_0C02920</name>
</gene>
<keyword evidence="2" id="KW-0067">ATP-binding</keyword>
<dbReference type="AlphaFoldDB" id="H8X3N0"/>
<accession>H8X3N0</accession>
<dbReference type="GO" id="GO:0006312">
    <property type="term" value="P:mitotic recombination"/>
    <property type="evidence" value="ECO:0007669"/>
    <property type="project" value="TreeGrafter"/>
</dbReference>
<dbReference type="GO" id="GO:0000150">
    <property type="term" value="F:DNA strand exchange activity"/>
    <property type="evidence" value="ECO:0007669"/>
    <property type="project" value="TreeGrafter"/>
</dbReference>
<keyword evidence="3" id="KW-0175">Coiled coil</keyword>
<dbReference type="GO" id="GO:0003697">
    <property type="term" value="F:single-stranded DNA binding"/>
    <property type="evidence" value="ECO:0007669"/>
    <property type="project" value="TreeGrafter"/>
</dbReference>
<dbReference type="SMART" id="SM00382">
    <property type="entry name" value="AAA"/>
    <property type="match status" value="1"/>
</dbReference>
<dbReference type="KEGG" id="cot:CORT_0C02920"/>
<sequence length="555" mass="62983">MDDFKQLGPSEFQSSHKFPYLVGLLNGYGKSIVDLIHHYEASNNHSELAKLINRPAGEINQYFRALDNDLLIQPSNVNDLFDDGETISTGLTSIDEELGGGGIYLGEVTEVFGASGCGKSQFLYQLIHNCIVQYPQSKPIHVATETFMESKRLADMFEDELDHSTIDAKLNQISYIYCPDLESQDHILFTQLPTQLQQDKSNTKLLVIDSIAHHFRREDAMSNVNFMKDRVEEQEQELEEDADFQELKRLKNSYSKLVGNKTAKYAKRSTKLHYLSSMYRHLTRLAREFNIAVVVVNQVSDHTADFSNTKQSVIDDEDLSYPLNLDFQIPIASGWDPKTIFKYLPPSHVQLNERDLELLDLELQRSLDPNSSSNKRKKVTDENGTRSVPVEEDPRLNKNRIVAMRETQADLIMKAHELKNKSTKRIVPTLGYPWATRIQNRIMLMKTYKPQLKSREELVSESEANGGVDLETGLSYAQLCEGFTLGSNGSKEQSRQLSPASSSATSASVQSSVSSLIKGWQVERFIKVVLSTHNIRNNRFKNYAFAIDKRGLKEV</sequence>
<feature type="domain" description="RecA family profile 1" evidence="5">
    <location>
        <begin position="83"/>
        <end position="299"/>
    </location>
</feature>
<evidence type="ECO:0000313" key="7">
    <source>
        <dbReference type="Proteomes" id="UP000005018"/>
    </source>
</evidence>
<dbReference type="GO" id="GO:0000730">
    <property type="term" value="P:DNA recombinase assembly"/>
    <property type="evidence" value="ECO:0007669"/>
    <property type="project" value="TreeGrafter"/>
</dbReference>
<dbReference type="GO" id="GO:0140664">
    <property type="term" value="F:ATP-dependent DNA damage sensor activity"/>
    <property type="evidence" value="ECO:0007669"/>
    <property type="project" value="InterPro"/>
</dbReference>
<evidence type="ECO:0000313" key="6">
    <source>
        <dbReference type="EMBL" id="CCG25668.1"/>
    </source>
</evidence>
<dbReference type="OrthoDB" id="1861185at2759"/>
<dbReference type="eggNOG" id="KOG1564">
    <property type="taxonomic scope" value="Eukaryota"/>
</dbReference>
<dbReference type="Pfam" id="PF08423">
    <property type="entry name" value="Rad51"/>
    <property type="match status" value="1"/>
</dbReference>
<dbReference type="GO" id="GO:0003690">
    <property type="term" value="F:double-stranded DNA binding"/>
    <property type="evidence" value="ECO:0007669"/>
    <property type="project" value="TreeGrafter"/>
</dbReference>
<evidence type="ECO:0000256" key="4">
    <source>
        <dbReference type="SAM" id="MobiDB-lite"/>
    </source>
</evidence>
<feature type="region of interest" description="Disordered" evidence="4">
    <location>
        <begin position="367"/>
        <end position="396"/>
    </location>
</feature>
<dbReference type="GO" id="GO:0005524">
    <property type="term" value="F:ATP binding"/>
    <property type="evidence" value="ECO:0007669"/>
    <property type="project" value="UniProtKB-KW"/>
</dbReference>
<dbReference type="InterPro" id="IPR013632">
    <property type="entry name" value="Rad51_C"/>
</dbReference>
<dbReference type="InterPro" id="IPR003593">
    <property type="entry name" value="AAA+_ATPase"/>
</dbReference>
<dbReference type="EMBL" id="HE681721">
    <property type="protein sequence ID" value="CCG25668.1"/>
    <property type="molecule type" value="Genomic_DNA"/>
</dbReference>
<dbReference type="InterPro" id="IPR027417">
    <property type="entry name" value="P-loop_NTPase"/>
</dbReference>
<keyword evidence="7" id="KW-1185">Reference proteome</keyword>
<dbReference type="InterPro" id="IPR020588">
    <property type="entry name" value="RecA_ATP-bd"/>
</dbReference>
<protein>
    <submittedName>
        <fullName evidence="6">Rad57 protein</fullName>
    </submittedName>
</protein>
<dbReference type="HOGENOM" id="CLU_023933_0_0_1"/>
<dbReference type="RefSeq" id="XP_003868572.1">
    <property type="nucleotide sequence ID" value="XM_003868524.1"/>
</dbReference>
<dbReference type="PROSITE" id="PS50162">
    <property type="entry name" value="RECA_2"/>
    <property type="match status" value="1"/>
</dbReference>
<evidence type="ECO:0000256" key="2">
    <source>
        <dbReference type="ARBA" id="ARBA00022840"/>
    </source>
</evidence>
<dbReference type="PANTHER" id="PTHR22942">
    <property type="entry name" value="RECA/RAD51/RADA DNA STRAND-PAIRING FAMILY MEMBER"/>
    <property type="match status" value="1"/>
</dbReference>
<dbReference type="SUPFAM" id="SSF52540">
    <property type="entry name" value="P-loop containing nucleoside triphosphate hydrolases"/>
    <property type="match status" value="1"/>
</dbReference>
<dbReference type="Gene3D" id="3.40.50.300">
    <property type="entry name" value="P-loop containing nucleotide triphosphate hydrolases"/>
    <property type="match status" value="1"/>
</dbReference>
<dbReference type="GeneID" id="14539343"/>